<dbReference type="PANTHER" id="PTHR43162:SF1">
    <property type="entry name" value="PRESTALK A DIFFERENTIATION PROTEIN A"/>
    <property type="match status" value="1"/>
</dbReference>
<protein>
    <recommendedName>
        <fullName evidence="3">NAD(P)-binding domain-containing protein</fullName>
    </recommendedName>
</protein>
<keyword evidence="2" id="KW-1185">Reference proteome</keyword>
<dbReference type="InterPro" id="IPR051604">
    <property type="entry name" value="Ergot_Alk_Oxidoreductase"/>
</dbReference>
<sequence>MGTITLRKLLGHRIVAVPDASTLVGRAIVLALQEQNDMSVVIQAGIPPGAPAEATKALRCLSRVSLVPLAPGDAVGLRRFLSGAHVVFIAPSWASLSATRQLLSLAHDLAVPHIVLQSWLLAEQPTTATDADSTPPNAIHQLETHLQDLRPIHSQCTIVRLPFLLDLLVLDQNSLRLAKQVVAGLTPTARVPVLGLDDAVAALSAILLHSEAHGGLTYNLTHPQSTQSMAEMVAALSTALNCSISYRQVGPATWANCWVAAGAPLWFAPYTTVLAMQPDDLDDDVICTRMRCMTTLTCDAERLLGRPPTSPGMWWHHPRDLQAAPALPTRFFVVGLNERLGALVASALVNGDNTTVRGCDNLLGTNAVPNGVAGVDWVEGQLERARDVKKMLAQTDIVVLLPSRATAVTVLPSFLRGAKQAKVAGVVLLSHEFAGSPAWDSPFQKHKHAESLLQRSDLAHCVLRIPLLMEATLDLRQVVRRHRHRLPCAKDDCVLAVVAAEDVARALALAARQFPLHEGRLYADLRGDCVRWGDLKEAIGISTVPIADPAPEIDGVLAELGDVGLAYWSAFHFVDYVHWCDTAVEGRSPGGPSIAWTLAFNEPPLSFAEWCGRHAENLTT</sequence>
<proteinExistence type="predicted"/>
<dbReference type="PANTHER" id="PTHR43162">
    <property type="match status" value="1"/>
</dbReference>
<dbReference type="Proteomes" id="UP000481153">
    <property type="component" value="Unassembled WGS sequence"/>
</dbReference>
<dbReference type="Gene3D" id="3.40.50.720">
    <property type="entry name" value="NAD(P)-binding Rossmann-like Domain"/>
    <property type="match status" value="2"/>
</dbReference>
<reference evidence="1 2" key="1">
    <citation type="submission" date="2019-07" db="EMBL/GenBank/DDBJ databases">
        <title>Genomics analysis of Aphanomyces spp. identifies a new class of oomycete effector associated with host adaptation.</title>
        <authorList>
            <person name="Gaulin E."/>
        </authorList>
    </citation>
    <scope>NUCLEOTIDE SEQUENCE [LARGE SCALE GENOMIC DNA]</scope>
    <source>
        <strain evidence="1 2">ATCC 201684</strain>
    </source>
</reference>
<dbReference type="OrthoDB" id="68037at2759"/>
<comment type="caution">
    <text evidence="1">The sequence shown here is derived from an EMBL/GenBank/DDBJ whole genome shotgun (WGS) entry which is preliminary data.</text>
</comment>
<dbReference type="VEuPathDB" id="FungiDB:AeMF1_019740"/>
<evidence type="ECO:0000313" key="2">
    <source>
        <dbReference type="Proteomes" id="UP000481153"/>
    </source>
</evidence>
<dbReference type="SUPFAM" id="SSF51735">
    <property type="entry name" value="NAD(P)-binding Rossmann-fold domains"/>
    <property type="match status" value="2"/>
</dbReference>
<dbReference type="AlphaFoldDB" id="A0A6G0XSV0"/>
<dbReference type="EMBL" id="VJMJ01000013">
    <property type="protein sequence ID" value="KAF0743585.1"/>
    <property type="molecule type" value="Genomic_DNA"/>
</dbReference>
<evidence type="ECO:0000313" key="1">
    <source>
        <dbReference type="EMBL" id="KAF0743585.1"/>
    </source>
</evidence>
<organism evidence="1 2">
    <name type="scientific">Aphanomyces euteiches</name>
    <dbReference type="NCBI Taxonomy" id="100861"/>
    <lineage>
        <taxon>Eukaryota</taxon>
        <taxon>Sar</taxon>
        <taxon>Stramenopiles</taxon>
        <taxon>Oomycota</taxon>
        <taxon>Saprolegniomycetes</taxon>
        <taxon>Saprolegniales</taxon>
        <taxon>Verrucalvaceae</taxon>
        <taxon>Aphanomyces</taxon>
    </lineage>
</organism>
<dbReference type="InterPro" id="IPR036291">
    <property type="entry name" value="NAD(P)-bd_dom_sf"/>
</dbReference>
<accession>A0A6G0XSV0</accession>
<gene>
    <name evidence="1" type="ORF">Ae201684_001729</name>
</gene>
<evidence type="ECO:0008006" key="3">
    <source>
        <dbReference type="Google" id="ProtNLM"/>
    </source>
</evidence>
<name>A0A6G0XSV0_9STRA</name>